<dbReference type="SUPFAM" id="SSF48537">
    <property type="entry name" value="Phospholipase C/P1 nuclease"/>
    <property type="match status" value="1"/>
</dbReference>
<evidence type="ECO:0000256" key="6">
    <source>
        <dbReference type="ARBA" id="ARBA00023180"/>
    </source>
</evidence>
<dbReference type="InterPro" id="IPR003154">
    <property type="entry name" value="S1/P1nuclease"/>
</dbReference>
<dbReference type="RefSeq" id="WP_310002655.1">
    <property type="nucleotide sequence ID" value="NZ_JAVDTX010000001.1"/>
</dbReference>
<evidence type="ECO:0000256" key="4">
    <source>
        <dbReference type="ARBA" id="ARBA00022801"/>
    </source>
</evidence>
<accession>A0ABU1RX52</accession>
<keyword evidence="8" id="KW-1185">Reference proteome</keyword>
<comment type="caution">
    <text evidence="7">The sequence shown here is derived from an EMBL/GenBank/DDBJ whole genome shotgun (WGS) entry which is preliminary data.</text>
</comment>
<reference evidence="7 8" key="1">
    <citation type="submission" date="2023-07" db="EMBL/GenBank/DDBJ databases">
        <title>Sorghum-associated microbial communities from plants grown in Nebraska, USA.</title>
        <authorList>
            <person name="Schachtman D."/>
        </authorList>
    </citation>
    <scope>NUCLEOTIDE SEQUENCE [LARGE SCALE GENOMIC DNA]</scope>
    <source>
        <strain evidence="7 8">BE124</strain>
    </source>
</reference>
<keyword evidence="5" id="KW-1015">Disulfide bond</keyword>
<keyword evidence="6" id="KW-0325">Glycoprotein</keyword>
<gene>
    <name evidence="7" type="ORF">J2W95_000017</name>
</gene>
<dbReference type="EMBL" id="JAVDTX010000001">
    <property type="protein sequence ID" value="MDR6843337.1"/>
    <property type="molecule type" value="Genomic_DNA"/>
</dbReference>
<dbReference type="Gene3D" id="1.10.575.10">
    <property type="entry name" value="P1 Nuclease"/>
    <property type="match status" value="1"/>
</dbReference>
<dbReference type="Proteomes" id="UP001261871">
    <property type="component" value="Unassembled WGS sequence"/>
</dbReference>
<evidence type="ECO:0000256" key="5">
    <source>
        <dbReference type="ARBA" id="ARBA00023157"/>
    </source>
</evidence>
<proteinExistence type="predicted"/>
<keyword evidence="2" id="KW-0479">Metal-binding</keyword>
<evidence type="ECO:0000256" key="1">
    <source>
        <dbReference type="ARBA" id="ARBA00022722"/>
    </source>
</evidence>
<protein>
    <submittedName>
        <fullName evidence="7">Uncharacterized protein</fullName>
    </submittedName>
</protein>
<name>A0ABU1RX52_9FLAO</name>
<keyword evidence="4" id="KW-0378">Hydrolase</keyword>
<keyword evidence="3" id="KW-0255">Endonuclease</keyword>
<evidence type="ECO:0000313" key="8">
    <source>
        <dbReference type="Proteomes" id="UP001261871"/>
    </source>
</evidence>
<evidence type="ECO:0000256" key="2">
    <source>
        <dbReference type="ARBA" id="ARBA00022723"/>
    </source>
</evidence>
<evidence type="ECO:0000313" key="7">
    <source>
        <dbReference type="EMBL" id="MDR6843337.1"/>
    </source>
</evidence>
<evidence type="ECO:0000256" key="3">
    <source>
        <dbReference type="ARBA" id="ARBA00022759"/>
    </source>
</evidence>
<sequence>MFSGYLVIKVATTGWSKESRSLLDTIYNTGGANIKDSYVDASAITIESQIPKAGIRLAAILNSSFKS</sequence>
<dbReference type="Pfam" id="PF02265">
    <property type="entry name" value="S1-P1_nuclease"/>
    <property type="match status" value="1"/>
</dbReference>
<organism evidence="7 8">
    <name type="scientific">Flavobacterium granuli</name>
    <dbReference type="NCBI Taxonomy" id="280093"/>
    <lineage>
        <taxon>Bacteria</taxon>
        <taxon>Pseudomonadati</taxon>
        <taxon>Bacteroidota</taxon>
        <taxon>Flavobacteriia</taxon>
        <taxon>Flavobacteriales</taxon>
        <taxon>Flavobacteriaceae</taxon>
        <taxon>Flavobacterium</taxon>
    </lineage>
</organism>
<dbReference type="InterPro" id="IPR008947">
    <property type="entry name" value="PLipase_C/P1_nuclease_dom_sf"/>
</dbReference>
<keyword evidence="1" id="KW-0540">Nuclease</keyword>